<keyword evidence="3" id="KW-1133">Transmembrane helix</keyword>
<protein>
    <submittedName>
        <fullName evidence="4">Uncharacterized protein</fullName>
    </submittedName>
</protein>
<evidence type="ECO:0000256" key="2">
    <source>
        <dbReference type="PROSITE-ProRule" id="PRU00339"/>
    </source>
</evidence>
<dbReference type="Pfam" id="PF13517">
    <property type="entry name" value="FG-GAP_3"/>
    <property type="match status" value="3"/>
</dbReference>
<evidence type="ECO:0000256" key="1">
    <source>
        <dbReference type="ARBA" id="ARBA00022729"/>
    </source>
</evidence>
<dbReference type="SUPFAM" id="SSF48452">
    <property type="entry name" value="TPR-like"/>
    <property type="match status" value="1"/>
</dbReference>
<name>A0A5B8UXS1_9SPHI</name>
<dbReference type="InterPro" id="IPR019734">
    <property type="entry name" value="TPR_rpt"/>
</dbReference>
<dbReference type="KEGG" id="mgin:FRZ54_14665"/>
<feature type="repeat" description="TPR" evidence="2">
    <location>
        <begin position="74"/>
        <end position="107"/>
    </location>
</feature>
<keyword evidence="5" id="KW-1185">Reference proteome</keyword>
<dbReference type="AlphaFoldDB" id="A0A5B8UXS1"/>
<feature type="transmembrane region" description="Helical" evidence="3">
    <location>
        <begin position="44"/>
        <end position="61"/>
    </location>
</feature>
<sequence length="1224" mass="136314">MIISDHLRRKFNPSTDEAIRRENYLITIPMKVNTSTRYHTCSSLFWGILLQSIFFMFFATVSKAQSANTAFDKTTSIRMLAYQYLQENKPYEAEAAFLKAIQIDPKKISNYRDLSLLYLREKRYNEAEKEANTALKFQNGNLEIRSILAKIYVQKGDKPAAAKELKTIISKSPKNVYAYYTLMNLTSPGTGDKNRKASLLKILSFAPANIVLRLELAELFAENGNSDSALSYLQSIKKISPGFSSSAAIAFRKSINAIQANRFSSALSSIRQFHNLMKTTVIYADGLADIEGPKLPEGNVDFTTSQIAHKNKITRKITLHDISFADITKNVVPGISEGGKIDHSVIAVTDYNNMGQMYLYTGNSTGNATECHLLTSEIGAFREANVLGGLSHDGIDNNATFADYNNDGYQDLFIANTKGILVYKNNGDGTFSKQKDGIGIKNAVNGQKLLFADFDQDGDLDLYVAQKAGNKFFRNNGDGTFTEQSAGMGLTSTRNGGEDIDYADWDSDGDLDIVTVSEKNGIALLDNNRHSKFQDITSSTGLNRLKIAGTAVAFADYNNDGMQDLFIAGKRNSPSCLLKNAGNNHFVVDPSSKLISTYLGSLDVHAVAFLDFDNDGYLDLLVAGTTDKSNGKGVQLFHNEGAKRFTNVSYLLPPTVQQAYQIGIADFNADGDDDIFLSGPNGAQLIRNDGGSLNNYLQVQLIGLSYGNSKNNRLGIGAQVALKAGDLYQTRTVKRSVLNLGVGSRSKLDAVRVVWPNGMPQTIADPSSSERIIEQEMLKGSCPFLFTWNGERYEFIKDMLWRSALGMPLAINGKDTTYSFSDASKEYLLIPGEKLKAKNGRYRIKITEELWEAVYFDKAGLVAVDHPDSVDTYVDERFVPPPFPGRKVYQAARKYLPVSAKDEKGNDLLPKVSRYDFQYASSFSLGKFQGLAEDHDLILDLGNNAKGDSLRLFLRGWIFPTDASINTAMTQSDKYKIHPPCLQVIDGKGEWRTVISNLGFPMGRDKMVIADLSGKFLTKNDHRVRIRTNMQIYWDHIFFTTGRVESPVRMTDLVMTRATLGFRGYSSSYRKGGPYGPEWFDYDHVTGGQKWRDLTGNYTRYGDVLPLLQQGDDKYIIADGGDEISIDFDEQRLPKVPKGWKRDFLIYSEGWVKDGDLNTANGQTVAPLPFHGMPSYPYSKNIAYPADKEHQEYQQKYNTRKVTTFDFKNALKPGMSKKSAKSTR</sequence>
<proteinExistence type="predicted"/>
<keyword evidence="1" id="KW-0732">Signal</keyword>
<dbReference type="Gene3D" id="2.130.10.130">
    <property type="entry name" value="Integrin alpha, N-terminal"/>
    <property type="match status" value="2"/>
</dbReference>
<dbReference type="PANTHER" id="PTHR16026">
    <property type="entry name" value="CARTILAGE ACIDIC PROTEIN 1"/>
    <property type="match status" value="1"/>
</dbReference>
<dbReference type="InterPro" id="IPR027039">
    <property type="entry name" value="Crtac1"/>
</dbReference>
<keyword evidence="3" id="KW-0812">Transmembrane</keyword>
<evidence type="ECO:0000313" key="4">
    <source>
        <dbReference type="EMBL" id="QEC63759.1"/>
    </source>
</evidence>
<dbReference type="Pfam" id="PF14559">
    <property type="entry name" value="TPR_19"/>
    <property type="match status" value="1"/>
</dbReference>
<dbReference type="SMART" id="SM00028">
    <property type="entry name" value="TPR"/>
    <property type="match status" value="4"/>
</dbReference>
<dbReference type="Gene3D" id="1.25.40.10">
    <property type="entry name" value="Tetratricopeptide repeat domain"/>
    <property type="match status" value="1"/>
</dbReference>
<dbReference type="InterPro" id="IPR011990">
    <property type="entry name" value="TPR-like_helical_dom_sf"/>
</dbReference>
<dbReference type="OrthoDB" id="9812871at2"/>
<organism evidence="4 5">
    <name type="scientific">Mucilaginibacter ginsenosidivorans</name>
    <dbReference type="NCBI Taxonomy" id="398053"/>
    <lineage>
        <taxon>Bacteria</taxon>
        <taxon>Pseudomonadati</taxon>
        <taxon>Bacteroidota</taxon>
        <taxon>Sphingobacteriia</taxon>
        <taxon>Sphingobacteriales</taxon>
        <taxon>Sphingobacteriaceae</taxon>
        <taxon>Mucilaginibacter</taxon>
    </lineage>
</organism>
<evidence type="ECO:0000313" key="5">
    <source>
        <dbReference type="Proteomes" id="UP000321479"/>
    </source>
</evidence>
<reference evidence="4 5" key="1">
    <citation type="journal article" date="2017" name="Curr. Microbiol.">
        <title>Mucilaginibacter ginsenosidivorans sp. nov., Isolated from Soil of Ginseng Field.</title>
        <authorList>
            <person name="Kim M.M."/>
            <person name="Siddiqi M.Z."/>
            <person name="Im W.T."/>
        </authorList>
    </citation>
    <scope>NUCLEOTIDE SEQUENCE [LARGE SCALE GENOMIC DNA]</scope>
    <source>
        <strain evidence="4 5">Gsoil 3017</strain>
    </source>
</reference>
<dbReference type="SUPFAM" id="SSF69318">
    <property type="entry name" value="Integrin alpha N-terminal domain"/>
    <property type="match status" value="1"/>
</dbReference>
<evidence type="ECO:0000256" key="3">
    <source>
        <dbReference type="SAM" id="Phobius"/>
    </source>
</evidence>
<accession>A0A5B8UXS1</accession>
<dbReference type="Proteomes" id="UP000321479">
    <property type="component" value="Chromosome"/>
</dbReference>
<dbReference type="PANTHER" id="PTHR16026:SF0">
    <property type="entry name" value="CARTILAGE ACIDIC PROTEIN 1"/>
    <property type="match status" value="1"/>
</dbReference>
<keyword evidence="2" id="KW-0802">TPR repeat</keyword>
<gene>
    <name evidence="4" type="ORF">FRZ54_14665</name>
</gene>
<dbReference type="InterPro" id="IPR028994">
    <property type="entry name" value="Integrin_alpha_N"/>
</dbReference>
<dbReference type="PROSITE" id="PS50005">
    <property type="entry name" value="TPR"/>
    <property type="match status" value="1"/>
</dbReference>
<keyword evidence="3" id="KW-0472">Membrane</keyword>
<dbReference type="InterPro" id="IPR013517">
    <property type="entry name" value="FG-GAP"/>
</dbReference>
<dbReference type="EMBL" id="CP042436">
    <property type="protein sequence ID" value="QEC63759.1"/>
    <property type="molecule type" value="Genomic_DNA"/>
</dbReference>